<evidence type="ECO:0000313" key="2">
    <source>
        <dbReference type="Proteomes" id="UP000001733"/>
    </source>
</evidence>
<dbReference type="EMBL" id="CP001146">
    <property type="protein sequence ID" value="ACI18679.1"/>
    <property type="molecule type" value="Genomic_DNA"/>
</dbReference>
<dbReference type="HOGENOM" id="CLU_1064493_0_0_0"/>
<dbReference type="KEGG" id="dth:DICTH_0100"/>
<protein>
    <submittedName>
        <fullName evidence="1">Uncharacterized protein</fullName>
    </submittedName>
</protein>
<dbReference type="OrthoDB" id="9774475at2"/>
<dbReference type="eggNOG" id="COG1143">
    <property type="taxonomic scope" value="Bacteria"/>
</dbReference>
<sequence length="261" mass="31024">MSSKKQSVCGISKYGTIGFRENWLRSFLNKKKKWFKNNNLSSFQYKIFVKWLRDSEILNKNEITYLGRKLMEIFNNDELLVWEIIWTNLFYNSIIMKWYLTSIPWSTSIKRSDLKHNLKESFPSFKDKTLDTAFSCLINTFRSNNFVNKLNLGVIEKRGKEVYVKKIGTNNVHPLAVLYSLYRYAISKNKYKLTVSELYRQENKDGGPYLIFGISRPALENILRWLQESKKGFIRVDLVADLDNIYLSEDIKDYKKLLDYY</sequence>
<keyword evidence="2" id="KW-1185">Reference proteome</keyword>
<reference evidence="1 2" key="1">
    <citation type="journal article" date="2014" name="Genome Announc.">
        <title>Complete Genome Sequence of the Extreme Thermophile Dictyoglomus thermophilum H-6-12.</title>
        <authorList>
            <person name="Coil D.A."/>
            <person name="Badger J.H."/>
            <person name="Forberger H.C."/>
            <person name="Riggs F."/>
            <person name="Madupu R."/>
            <person name="Fedorova N."/>
            <person name="Ward N."/>
            <person name="Robb F.T."/>
            <person name="Eisen J.A."/>
        </authorList>
    </citation>
    <scope>NUCLEOTIDE SEQUENCE [LARGE SCALE GENOMIC DNA]</scope>
    <source>
        <strain evidence="2">ATCC 35947 / DSM 3960 / H-6-12</strain>
    </source>
</reference>
<name>B5YBB9_DICT6</name>
<proteinExistence type="predicted"/>
<dbReference type="STRING" id="309799.DICTH_0100"/>
<dbReference type="Proteomes" id="UP000001733">
    <property type="component" value="Chromosome"/>
</dbReference>
<dbReference type="PaxDb" id="309799-DICTH_0100"/>
<dbReference type="AlphaFoldDB" id="B5YBB9"/>
<organism evidence="1 2">
    <name type="scientific">Dictyoglomus thermophilum (strain ATCC 35947 / DSM 3960 / H-6-12)</name>
    <dbReference type="NCBI Taxonomy" id="309799"/>
    <lineage>
        <taxon>Bacteria</taxon>
        <taxon>Pseudomonadati</taxon>
        <taxon>Dictyoglomota</taxon>
        <taxon>Dictyoglomia</taxon>
        <taxon>Dictyoglomales</taxon>
        <taxon>Dictyoglomaceae</taxon>
        <taxon>Dictyoglomus</taxon>
    </lineage>
</organism>
<dbReference type="RefSeq" id="WP_012547311.1">
    <property type="nucleotide sequence ID" value="NC_011297.1"/>
</dbReference>
<evidence type="ECO:0000313" key="1">
    <source>
        <dbReference type="EMBL" id="ACI18679.1"/>
    </source>
</evidence>
<gene>
    <name evidence="1" type="ordered locus">DICTH_0100</name>
</gene>
<accession>B5YBB9</accession>